<keyword evidence="9" id="KW-1185">Reference proteome</keyword>
<evidence type="ECO:0000256" key="6">
    <source>
        <dbReference type="RuleBase" id="RU361187"/>
    </source>
</evidence>
<feature type="signal peptide" evidence="7">
    <location>
        <begin position="1"/>
        <end position="19"/>
    </location>
</feature>
<evidence type="ECO:0000256" key="5">
    <source>
        <dbReference type="PIRSR" id="PIRSR606710-2"/>
    </source>
</evidence>
<evidence type="ECO:0000256" key="4">
    <source>
        <dbReference type="ARBA" id="ARBA00023295"/>
    </source>
</evidence>
<reference evidence="8" key="1">
    <citation type="journal article" date="2020" name="Stud. Mycol.">
        <title>101 Dothideomycetes genomes: a test case for predicting lifestyles and emergence of pathogens.</title>
        <authorList>
            <person name="Haridas S."/>
            <person name="Albert R."/>
            <person name="Binder M."/>
            <person name="Bloem J."/>
            <person name="Labutti K."/>
            <person name="Salamov A."/>
            <person name="Andreopoulos B."/>
            <person name="Baker S."/>
            <person name="Barry K."/>
            <person name="Bills G."/>
            <person name="Bluhm B."/>
            <person name="Cannon C."/>
            <person name="Castanera R."/>
            <person name="Culley D."/>
            <person name="Daum C."/>
            <person name="Ezra D."/>
            <person name="Gonzalez J."/>
            <person name="Henrissat B."/>
            <person name="Kuo A."/>
            <person name="Liang C."/>
            <person name="Lipzen A."/>
            <person name="Lutzoni F."/>
            <person name="Magnuson J."/>
            <person name="Mondo S."/>
            <person name="Nolan M."/>
            <person name="Ohm R."/>
            <person name="Pangilinan J."/>
            <person name="Park H.-J."/>
            <person name="Ramirez L."/>
            <person name="Alfaro M."/>
            <person name="Sun H."/>
            <person name="Tritt A."/>
            <person name="Yoshinaga Y."/>
            <person name="Zwiers L.-H."/>
            <person name="Turgeon B."/>
            <person name="Goodwin S."/>
            <person name="Spatafora J."/>
            <person name="Crous P."/>
            <person name="Grigoriev I."/>
        </authorList>
    </citation>
    <scope>NUCLEOTIDE SEQUENCE</scope>
    <source>
        <strain evidence="8">CBS 115976</strain>
    </source>
</reference>
<evidence type="ECO:0000313" key="8">
    <source>
        <dbReference type="EMBL" id="KAF2670173.1"/>
    </source>
</evidence>
<proteinExistence type="inferred from homology"/>
<keyword evidence="7" id="KW-0732">Signal</keyword>
<dbReference type="Gene3D" id="2.115.10.20">
    <property type="entry name" value="Glycosyl hydrolase domain, family 43"/>
    <property type="match status" value="1"/>
</dbReference>
<evidence type="ECO:0000256" key="1">
    <source>
        <dbReference type="ARBA" id="ARBA00009865"/>
    </source>
</evidence>
<name>A0A6A6UFE9_9PEZI</name>
<evidence type="ECO:0000256" key="7">
    <source>
        <dbReference type="SAM" id="SignalP"/>
    </source>
</evidence>
<dbReference type="AlphaFoldDB" id="A0A6A6UFE9"/>
<dbReference type="Gene3D" id="2.60.120.260">
    <property type="entry name" value="Galactose-binding domain-like"/>
    <property type="match status" value="1"/>
</dbReference>
<dbReference type="InterPro" id="IPR006710">
    <property type="entry name" value="Glyco_hydro_43"/>
</dbReference>
<dbReference type="GO" id="GO:0004553">
    <property type="term" value="F:hydrolase activity, hydrolyzing O-glycosyl compounds"/>
    <property type="evidence" value="ECO:0007669"/>
    <property type="project" value="InterPro"/>
</dbReference>
<feature type="site" description="Important for catalytic activity, responsible for pKa modulation of the active site Glu and correct orientation of both the proton donor and substrate" evidence="5">
    <location>
        <position position="173"/>
    </location>
</feature>
<accession>A0A6A6UFE9</accession>
<comment type="similarity">
    <text evidence="1 6">Belongs to the glycosyl hydrolase 43 family.</text>
</comment>
<gene>
    <name evidence="8" type="ORF">BT63DRAFT_424124</name>
</gene>
<dbReference type="CDD" id="cd08990">
    <property type="entry name" value="GH43_AXH_like"/>
    <property type="match status" value="1"/>
</dbReference>
<organism evidence="8 9">
    <name type="scientific">Microthyrium microscopicum</name>
    <dbReference type="NCBI Taxonomy" id="703497"/>
    <lineage>
        <taxon>Eukaryota</taxon>
        <taxon>Fungi</taxon>
        <taxon>Dikarya</taxon>
        <taxon>Ascomycota</taxon>
        <taxon>Pezizomycotina</taxon>
        <taxon>Dothideomycetes</taxon>
        <taxon>Dothideomycetes incertae sedis</taxon>
        <taxon>Microthyriales</taxon>
        <taxon>Microthyriaceae</taxon>
        <taxon>Microthyrium</taxon>
    </lineage>
</organism>
<keyword evidence="2 6" id="KW-0378">Hydrolase</keyword>
<dbReference type="EMBL" id="MU004234">
    <property type="protein sequence ID" value="KAF2670173.1"/>
    <property type="molecule type" value="Genomic_DNA"/>
</dbReference>
<sequence length="497" mass="53591">MKTAVALFLVGQALGNINANPIHSPGNPILGDGTYYSADPAPFVHNGSLYIVAGRDQAAPMQNDFVMNEWQIFKTDDPATNDWIHYPAIAKSNTLFKWAAPGRAYAAQLVPGKDGKFYLYAPVSQARSSSKDPFGVGVGVSNSPVGPFTDLHPAGPIVSQTSPPPGNDIQNIDPTVLIDDDGRVYMYYGTFGRLKGVELQKDMITPIGRSKDYGLPGFFEAAWLMKRKGTYYLVYAANNAGPTSPCTPTSYHACQAYATASSPLGPWTFRGVMLDVVTSTTSHAGAVEFKGQWYFAYHTAEAVGSTHFRRSVAIDKLEFDDTKTPPLIKKVRTTHRPKAQVSTRNVALKAKASSSRPVPIQYWVKALNDGRIPASPLPPDYWSSYDGDRSPATSTLTYEWSSPVSISGTRMAFFADQRAGSSIGVAPPAEWHLEYQSGGSWTRIAATYSNAVSDNPPEIKFPAVNAQAVRAVLTASGQGKHAGIGIKEWEVLAAGAA</sequence>
<dbReference type="Proteomes" id="UP000799302">
    <property type="component" value="Unassembled WGS sequence"/>
</dbReference>
<keyword evidence="3" id="KW-0119">Carbohydrate metabolism</keyword>
<dbReference type="OrthoDB" id="5211809at2759"/>
<evidence type="ECO:0000313" key="9">
    <source>
        <dbReference type="Proteomes" id="UP000799302"/>
    </source>
</evidence>
<dbReference type="InterPro" id="IPR023296">
    <property type="entry name" value="Glyco_hydro_beta-prop_sf"/>
</dbReference>
<dbReference type="GO" id="GO:0005975">
    <property type="term" value="P:carbohydrate metabolic process"/>
    <property type="evidence" value="ECO:0007669"/>
    <property type="project" value="InterPro"/>
</dbReference>
<dbReference type="PANTHER" id="PTHR43772:SF2">
    <property type="entry name" value="PUTATIVE (AFU_ORTHOLOGUE AFUA_2G04480)-RELATED"/>
    <property type="match status" value="1"/>
</dbReference>
<keyword evidence="4 6" id="KW-0326">Glycosidase</keyword>
<protein>
    <submittedName>
        <fullName evidence="8">Glycosyl hydrolase family 43 protein</fullName>
    </submittedName>
</protein>
<dbReference type="InterPro" id="IPR052176">
    <property type="entry name" value="Glycosyl_Hydrlase_43_Enz"/>
</dbReference>
<dbReference type="PANTHER" id="PTHR43772">
    <property type="entry name" value="ENDO-1,4-BETA-XYLANASE"/>
    <property type="match status" value="1"/>
</dbReference>
<dbReference type="SUPFAM" id="SSF75005">
    <property type="entry name" value="Arabinanase/levansucrase/invertase"/>
    <property type="match status" value="1"/>
</dbReference>
<dbReference type="Pfam" id="PF04616">
    <property type="entry name" value="Glyco_hydro_43"/>
    <property type="match status" value="1"/>
</dbReference>
<evidence type="ECO:0000256" key="3">
    <source>
        <dbReference type="ARBA" id="ARBA00023277"/>
    </source>
</evidence>
<evidence type="ECO:0000256" key="2">
    <source>
        <dbReference type="ARBA" id="ARBA00022801"/>
    </source>
</evidence>
<feature type="chain" id="PRO_5025548699" evidence="7">
    <location>
        <begin position="20"/>
        <end position="497"/>
    </location>
</feature>